<evidence type="ECO:0008006" key="3">
    <source>
        <dbReference type="Google" id="ProtNLM"/>
    </source>
</evidence>
<dbReference type="RefSeq" id="WP_089253656.1">
    <property type="nucleotide sequence ID" value="NZ_FZPH01000013.1"/>
</dbReference>
<dbReference type="OrthoDB" id="3173471at2"/>
<accession>A0A239P4A3</accession>
<keyword evidence="2" id="KW-1185">Reference proteome</keyword>
<proteinExistence type="predicted"/>
<evidence type="ECO:0000313" key="1">
    <source>
        <dbReference type="EMBL" id="SNT61961.1"/>
    </source>
</evidence>
<gene>
    <name evidence="1" type="ORF">SAMN05421812_113250</name>
</gene>
<sequence length="302" mass="31840">MRPPPLEWQVFRGSAAVAAGLLSAHQLRGRGWIRLRHDVYADSRLPVDHALLCRATLARLPPDSVVLAGPSAAVAHGVVSAALASDPVHLIVRSRVGRQTGTQLHRVPVSPDDLCLVSLAGGSSVVPATTPARTAWDAAVWLPLADAVALTDGLLFHRLVTVAALRSVTSRLADRPGGRRAGHTLGLADGRAASRAESLLRVRLYLAGLPLGVARPPIFAVAPCLAWPEFRVAFFRTASPSAAASASGGAVTVDDGWLVVRLAPQSAFSEVVRHLRAALAGRGWRNARKQDVVESALSSTMR</sequence>
<reference evidence="1 2" key="1">
    <citation type="submission" date="2017-06" db="EMBL/GenBank/DDBJ databases">
        <authorList>
            <person name="Kim H.J."/>
            <person name="Triplett B.A."/>
        </authorList>
    </citation>
    <scope>NUCLEOTIDE SEQUENCE [LARGE SCALE GENOMIC DNA]</scope>
    <source>
        <strain evidence="1 2">CGMCC 4.5593</strain>
    </source>
</reference>
<protein>
    <recommendedName>
        <fullName evidence="3">Transcriptional regulator, AbiEi antitoxin, Type IV TA system</fullName>
    </recommendedName>
</protein>
<evidence type="ECO:0000313" key="2">
    <source>
        <dbReference type="Proteomes" id="UP000198362"/>
    </source>
</evidence>
<dbReference type="EMBL" id="FZPH01000013">
    <property type="protein sequence ID" value="SNT61961.1"/>
    <property type="molecule type" value="Genomic_DNA"/>
</dbReference>
<name>A0A239P4A3_9ACTN</name>
<dbReference type="Proteomes" id="UP000198362">
    <property type="component" value="Unassembled WGS sequence"/>
</dbReference>
<dbReference type="AlphaFoldDB" id="A0A239P4A3"/>
<organism evidence="1 2">
    <name type="scientific">Asanoa hainanensis</name>
    <dbReference type="NCBI Taxonomy" id="560556"/>
    <lineage>
        <taxon>Bacteria</taxon>
        <taxon>Bacillati</taxon>
        <taxon>Actinomycetota</taxon>
        <taxon>Actinomycetes</taxon>
        <taxon>Micromonosporales</taxon>
        <taxon>Micromonosporaceae</taxon>
        <taxon>Asanoa</taxon>
    </lineage>
</organism>